<evidence type="ECO:0000313" key="4">
    <source>
        <dbReference type="Proteomes" id="UP000750502"/>
    </source>
</evidence>
<reference evidence="3" key="2">
    <citation type="submission" date="2020-10" db="EMBL/GenBank/DDBJ databases">
        <authorList>
            <person name="Peck L.D."/>
            <person name="Nowell R.W."/>
            <person name="Flood J."/>
            <person name="Ryan M.J."/>
            <person name="Barraclough T.G."/>
        </authorList>
    </citation>
    <scope>NUCLEOTIDE SEQUENCE</scope>
    <source>
        <strain evidence="3">IMI 127659i</strain>
    </source>
</reference>
<gene>
    <name evidence="3" type="ORF">H9Q72_007276</name>
</gene>
<evidence type="ECO:0000313" key="3">
    <source>
        <dbReference type="EMBL" id="KAG5764621.1"/>
    </source>
</evidence>
<dbReference type="Gene3D" id="3.30.200.20">
    <property type="entry name" value="Phosphorylase Kinase, domain 1"/>
    <property type="match status" value="1"/>
</dbReference>
<feature type="compositionally biased region" description="Polar residues" evidence="1">
    <location>
        <begin position="167"/>
        <end position="178"/>
    </location>
</feature>
<dbReference type="SMART" id="SM00220">
    <property type="entry name" value="S_TKc"/>
    <property type="match status" value="1"/>
</dbReference>
<dbReference type="InterPro" id="IPR000719">
    <property type="entry name" value="Prot_kinase_dom"/>
</dbReference>
<dbReference type="PROSITE" id="PS50011">
    <property type="entry name" value="PROTEIN_KINASE_DOM"/>
    <property type="match status" value="1"/>
</dbReference>
<dbReference type="AlphaFoldDB" id="A0A9P7HQ64"/>
<proteinExistence type="predicted"/>
<dbReference type="Proteomes" id="UP000750502">
    <property type="component" value="Unassembled WGS sequence"/>
</dbReference>
<name>A0A9P7HQ64_9HYPO</name>
<dbReference type="PANTHER" id="PTHR24359">
    <property type="entry name" value="SERINE/THREONINE-PROTEIN KINASE SBK1"/>
    <property type="match status" value="1"/>
</dbReference>
<accession>A0A9P7HQ64</accession>
<evidence type="ECO:0000256" key="1">
    <source>
        <dbReference type="SAM" id="MobiDB-lite"/>
    </source>
</evidence>
<feature type="region of interest" description="Disordered" evidence="1">
    <location>
        <begin position="167"/>
        <end position="194"/>
    </location>
</feature>
<dbReference type="Gene3D" id="1.10.510.10">
    <property type="entry name" value="Transferase(Phosphotransferase) domain 1"/>
    <property type="match status" value="1"/>
</dbReference>
<reference evidence="3" key="1">
    <citation type="journal article" date="2020" name="bioRxiv">
        <title>Historical genomics reveals the evolutionary mechanisms behind multiple outbreaks of the host-specific coffee wilt pathogen Fusarium xylarioides.</title>
        <authorList>
            <person name="Peck D."/>
            <person name="Nowell R.W."/>
            <person name="Flood J."/>
            <person name="Ryan M.J."/>
            <person name="Barraclough T.G."/>
        </authorList>
    </citation>
    <scope>NUCLEOTIDE SEQUENCE</scope>
    <source>
        <strain evidence="3">IMI 127659i</strain>
    </source>
</reference>
<organism evidence="3 4">
    <name type="scientific">Fusarium xylarioides</name>
    <dbReference type="NCBI Taxonomy" id="221167"/>
    <lineage>
        <taxon>Eukaryota</taxon>
        <taxon>Fungi</taxon>
        <taxon>Dikarya</taxon>
        <taxon>Ascomycota</taxon>
        <taxon>Pezizomycotina</taxon>
        <taxon>Sordariomycetes</taxon>
        <taxon>Hypocreomycetidae</taxon>
        <taxon>Hypocreales</taxon>
        <taxon>Nectriaceae</taxon>
        <taxon>Fusarium</taxon>
        <taxon>Fusarium fujikuroi species complex</taxon>
    </lineage>
</organism>
<comment type="caution">
    <text evidence="3">The sequence shown here is derived from an EMBL/GenBank/DDBJ whole genome shotgun (WGS) entry which is preliminary data.</text>
</comment>
<protein>
    <recommendedName>
        <fullName evidence="2">Protein kinase domain-containing protein</fullName>
    </recommendedName>
</protein>
<dbReference type="OrthoDB" id="1046782at2759"/>
<dbReference type="SUPFAM" id="SSF56112">
    <property type="entry name" value="Protein kinase-like (PK-like)"/>
    <property type="match status" value="1"/>
</dbReference>
<sequence>MKIFLSPDNPIHGAHQTLFKNDPEPYVAVKEVSNDEAFETEKANLELTQSLKHEHLIKLIATCQKGPIFYFIFPWADGGDLRDFWKANDTKARTQELVLWSLRQMLGIVSAINALHGKITRHGDIKPQNILHFLKAQDDGTIGSRGRLILADVGVSKIHREITSMRQDPTNCQQSTVTYEAPEAQSDQREGKPRGRRYDMWSLGCMFLEFTVWLVFDYHTVRSFRKSRRTRDDPKDAFGSFFVQTSDNLIQIHSAVTEAIGHLRSQPPCGDNTALADLIQLIEDDLLQVDVERRMEAPKLLEKLEKITRKAEQSSDYLYPR</sequence>
<dbReference type="InterPro" id="IPR011009">
    <property type="entry name" value="Kinase-like_dom_sf"/>
</dbReference>
<dbReference type="Pfam" id="PF00069">
    <property type="entry name" value="Pkinase"/>
    <property type="match status" value="1"/>
</dbReference>
<feature type="domain" description="Protein kinase" evidence="2">
    <location>
        <begin position="1"/>
        <end position="307"/>
    </location>
</feature>
<keyword evidence="4" id="KW-1185">Reference proteome</keyword>
<evidence type="ECO:0000259" key="2">
    <source>
        <dbReference type="PROSITE" id="PS50011"/>
    </source>
</evidence>
<dbReference type="EMBL" id="JADFTT010000238">
    <property type="protein sequence ID" value="KAG5764621.1"/>
    <property type="molecule type" value="Genomic_DNA"/>
</dbReference>
<dbReference type="GO" id="GO:0005524">
    <property type="term" value="F:ATP binding"/>
    <property type="evidence" value="ECO:0007669"/>
    <property type="project" value="InterPro"/>
</dbReference>
<dbReference type="GO" id="GO:0004674">
    <property type="term" value="F:protein serine/threonine kinase activity"/>
    <property type="evidence" value="ECO:0007669"/>
    <property type="project" value="TreeGrafter"/>
</dbReference>
<dbReference type="CDD" id="cd00180">
    <property type="entry name" value="PKc"/>
    <property type="match status" value="1"/>
</dbReference>
<dbReference type="PANTHER" id="PTHR24359:SF1">
    <property type="entry name" value="INHIBITOR OF NUCLEAR FACTOR KAPPA-B KINASE EPSILON SUBUNIT HOMOLOG 1-RELATED"/>
    <property type="match status" value="1"/>
</dbReference>